<dbReference type="Pfam" id="PF08240">
    <property type="entry name" value="ADH_N"/>
    <property type="match status" value="1"/>
</dbReference>
<dbReference type="InterPro" id="IPR011032">
    <property type="entry name" value="GroES-like_sf"/>
</dbReference>
<dbReference type="AlphaFoldDB" id="A0A0A6S1P2"/>
<reference evidence="4 5" key="1">
    <citation type="journal article" date="2016" name="Front. Microbiol.">
        <title>Single-Cell (Meta-)Genomics of a Dimorphic Candidatus Thiomargarita nelsonii Reveals Genomic Plasticity.</title>
        <authorList>
            <person name="Flood B.E."/>
            <person name="Fliss P."/>
            <person name="Jones D.S."/>
            <person name="Dick G.J."/>
            <person name="Jain S."/>
            <person name="Kaster A.K."/>
            <person name="Winkel M."/>
            <person name="Mussmann M."/>
            <person name="Bailey J."/>
        </authorList>
    </citation>
    <scope>NUCLEOTIDE SEQUENCE [LARGE SCALE GENOMIC DNA]</scope>
    <source>
        <strain evidence="4">Hydrate Ridge</strain>
    </source>
</reference>
<dbReference type="InterPro" id="IPR013154">
    <property type="entry name" value="ADH-like_N"/>
</dbReference>
<keyword evidence="2" id="KW-0560">Oxidoreductase</keyword>
<evidence type="ECO:0000259" key="3">
    <source>
        <dbReference type="SMART" id="SM00829"/>
    </source>
</evidence>
<evidence type="ECO:0000313" key="5">
    <source>
        <dbReference type="Proteomes" id="UP000030428"/>
    </source>
</evidence>
<keyword evidence="1" id="KW-0521">NADP</keyword>
<feature type="domain" description="Enoyl reductase (ER)" evidence="3">
    <location>
        <begin position="10"/>
        <end position="331"/>
    </location>
</feature>
<comment type="caution">
    <text evidence="4">The sequence shown here is derived from an EMBL/GenBank/DDBJ whole genome shotgun (WGS) entry which is preliminary data.</text>
</comment>
<protein>
    <submittedName>
        <fullName evidence="4">Alcohol dehydrogenase</fullName>
    </submittedName>
</protein>
<evidence type="ECO:0000313" key="4">
    <source>
        <dbReference type="EMBL" id="KHD10046.1"/>
    </source>
</evidence>
<dbReference type="Gene3D" id="3.40.50.720">
    <property type="entry name" value="NAD(P)-binding Rossmann-like Domain"/>
    <property type="match status" value="1"/>
</dbReference>
<dbReference type="InterPro" id="IPR020843">
    <property type="entry name" value="ER"/>
</dbReference>
<dbReference type="PANTHER" id="PTHR48106:SF18">
    <property type="entry name" value="QUINONE OXIDOREDUCTASE PIG3"/>
    <property type="match status" value="1"/>
</dbReference>
<dbReference type="EMBL" id="JSZA02000191">
    <property type="protein sequence ID" value="KHD10046.1"/>
    <property type="molecule type" value="Genomic_DNA"/>
</dbReference>
<proteinExistence type="predicted"/>
<dbReference type="SMART" id="SM00829">
    <property type="entry name" value="PKS_ER"/>
    <property type="match status" value="1"/>
</dbReference>
<evidence type="ECO:0000256" key="1">
    <source>
        <dbReference type="ARBA" id="ARBA00022857"/>
    </source>
</evidence>
<keyword evidence="5" id="KW-1185">Reference proteome</keyword>
<dbReference type="GO" id="GO:0070402">
    <property type="term" value="F:NADPH binding"/>
    <property type="evidence" value="ECO:0007669"/>
    <property type="project" value="TreeGrafter"/>
</dbReference>
<dbReference type="GO" id="GO:0016651">
    <property type="term" value="F:oxidoreductase activity, acting on NAD(P)H"/>
    <property type="evidence" value="ECO:0007669"/>
    <property type="project" value="TreeGrafter"/>
</dbReference>
<dbReference type="InterPro" id="IPR036291">
    <property type="entry name" value="NAD(P)-bd_dom_sf"/>
</dbReference>
<dbReference type="Proteomes" id="UP000030428">
    <property type="component" value="Unassembled WGS sequence"/>
</dbReference>
<evidence type="ECO:0000256" key="2">
    <source>
        <dbReference type="ARBA" id="ARBA00023002"/>
    </source>
</evidence>
<dbReference type="Gene3D" id="3.90.180.10">
    <property type="entry name" value="Medium-chain alcohol dehydrogenases, catalytic domain"/>
    <property type="match status" value="1"/>
</dbReference>
<sequence length="336" mass="35943">MKAVLLTAAGGRDVLKMSDVELPALSSPDFIRVRLHAAGINPVDYKMREKGGIVPDKLPKILGCDGAGVVEAVGDAVSRFKVGDEVYFFNGGIGTDEPGNYAEYTILHQDYAALKPKNLSMVEAAALPLAWITAWESLVDRCQLQANQTVLIHAGVGGVGHLAIQLAKSLGARVAVTVSSQEKAEFAQSLGADYCIDYKQTDFVQAALDWTKGAGVDVVFDMLGADIFCRSISAACIYGKVVTLLDPVCDSNAIKVAKLRNISLIYELMLTPMLMGMHEARVAQRVMLDEASRLIEAGKLQVKVSQVLPLGQVAKAHELIEAGGTMGKIVLVQDKS</sequence>
<dbReference type="CDD" id="cd08272">
    <property type="entry name" value="MDR6"/>
    <property type="match status" value="1"/>
</dbReference>
<name>A0A0A6S1P2_9GAMM</name>
<dbReference type="PANTHER" id="PTHR48106">
    <property type="entry name" value="QUINONE OXIDOREDUCTASE PIG3-RELATED"/>
    <property type="match status" value="1"/>
</dbReference>
<organism evidence="4 5">
    <name type="scientific">Candidatus Thiomargarita nelsonii</name>
    <dbReference type="NCBI Taxonomy" id="1003181"/>
    <lineage>
        <taxon>Bacteria</taxon>
        <taxon>Pseudomonadati</taxon>
        <taxon>Pseudomonadota</taxon>
        <taxon>Gammaproteobacteria</taxon>
        <taxon>Thiotrichales</taxon>
        <taxon>Thiotrichaceae</taxon>
        <taxon>Thiomargarita</taxon>
    </lineage>
</organism>
<dbReference type="SUPFAM" id="SSF50129">
    <property type="entry name" value="GroES-like"/>
    <property type="match status" value="1"/>
</dbReference>
<gene>
    <name evidence="4" type="ORF">PN36_28775</name>
</gene>
<dbReference type="Pfam" id="PF13602">
    <property type="entry name" value="ADH_zinc_N_2"/>
    <property type="match status" value="1"/>
</dbReference>
<accession>A0A0A6S1P2</accession>
<dbReference type="SUPFAM" id="SSF51735">
    <property type="entry name" value="NAD(P)-binding Rossmann-fold domains"/>
    <property type="match status" value="1"/>
</dbReference>